<dbReference type="RefSeq" id="WP_009298285.1">
    <property type="nucleotide sequence ID" value="NZ_BAABZD010000004.1"/>
</dbReference>
<dbReference type="PANTHER" id="PTHR43415">
    <property type="entry name" value="SPERMIDINE N(1)-ACETYLTRANSFERASE"/>
    <property type="match status" value="1"/>
</dbReference>
<feature type="domain" description="N-acetyltransferase" evidence="1">
    <location>
        <begin position="2"/>
        <end position="168"/>
    </location>
</feature>
<evidence type="ECO:0000259" key="1">
    <source>
        <dbReference type="PROSITE" id="PS51186"/>
    </source>
</evidence>
<reference evidence="2" key="1">
    <citation type="journal article" date="2022" name="Cell Host Microbe">
        <title>Colonization of the live biotherapeutic product VE303 and modulation of the microbiota and metabolites in healthy volunteers.</title>
        <authorList>
            <person name="Dsouza M."/>
            <person name="Menon R."/>
            <person name="Crossette E."/>
            <person name="Bhattarai S.K."/>
            <person name="Schneider J."/>
            <person name="Kim Y.G."/>
            <person name="Reddy S."/>
            <person name="Caballero S."/>
            <person name="Felix C."/>
            <person name="Cornacchione L."/>
            <person name="Hendrickson J."/>
            <person name="Watson A.R."/>
            <person name="Minot S.S."/>
            <person name="Greenfield N."/>
            <person name="Schopf L."/>
            <person name="Szabady R."/>
            <person name="Patarroyo J."/>
            <person name="Smith W."/>
            <person name="Harrison P."/>
            <person name="Kuijper E.J."/>
            <person name="Kelly C.P."/>
            <person name="Olle B."/>
            <person name="Bobilev D."/>
            <person name="Silber J.L."/>
            <person name="Bucci V."/>
            <person name="Roberts B."/>
            <person name="Faith J."/>
            <person name="Norman J.M."/>
        </authorList>
    </citation>
    <scope>NUCLEOTIDE SEQUENCE</scope>
    <source>
        <strain evidence="2">VE303-04</strain>
    </source>
</reference>
<evidence type="ECO:0000313" key="3">
    <source>
        <dbReference type="EMBL" id="MDB2002612.1"/>
    </source>
</evidence>
<dbReference type="EMBL" id="JAQLGM010000082">
    <property type="protein sequence ID" value="MDB2002612.1"/>
    <property type="molecule type" value="Genomic_DNA"/>
</dbReference>
<dbReference type="Proteomes" id="UP001203136">
    <property type="component" value="Unassembled WGS sequence"/>
</dbReference>
<organism evidence="2 4">
    <name type="scientific">Clostridium symbiosum</name>
    <name type="common">Bacteroides symbiosus</name>
    <dbReference type="NCBI Taxonomy" id="1512"/>
    <lineage>
        <taxon>Bacteria</taxon>
        <taxon>Bacillati</taxon>
        <taxon>Bacillota</taxon>
        <taxon>Clostridia</taxon>
        <taxon>Lachnospirales</taxon>
        <taxon>Lachnospiraceae</taxon>
        <taxon>Otoolea</taxon>
    </lineage>
</organism>
<comment type="caution">
    <text evidence="2">The sequence shown here is derived from an EMBL/GenBank/DDBJ whole genome shotgun (WGS) entry which is preliminary data.</text>
</comment>
<sequence>MLRLRPYKPADAGYLMKWLEDERTVEFWKADRFCWPLTAEQLADYCEDFTADPAAAAFTALDGAGNPAGHFSFRQIDWAGNRAHMGFIIVDPGCRGKGYGREMVRLALQYARLCLGLDFVTLGVYDCNEPARRLYEAEGFVRADRLGEKQTGFRGETWTYYYMEADLRST</sequence>
<accession>A0AAW6AZI2</accession>
<dbReference type="Pfam" id="PF00583">
    <property type="entry name" value="Acetyltransf_1"/>
    <property type="match status" value="1"/>
</dbReference>
<reference evidence="3" key="2">
    <citation type="submission" date="2023-01" db="EMBL/GenBank/DDBJ databases">
        <title>Human gut microbiome strain richness.</title>
        <authorList>
            <person name="Chen-Liaw A."/>
        </authorList>
    </citation>
    <scope>NUCLEOTIDE SEQUENCE</scope>
    <source>
        <strain evidence="3">B1_m1001713B170214d0_201011</strain>
    </source>
</reference>
<evidence type="ECO:0000313" key="4">
    <source>
        <dbReference type="Proteomes" id="UP001203136"/>
    </source>
</evidence>
<evidence type="ECO:0000313" key="2">
    <source>
        <dbReference type="EMBL" id="MCK0086045.1"/>
    </source>
</evidence>
<dbReference type="GO" id="GO:0016747">
    <property type="term" value="F:acyltransferase activity, transferring groups other than amino-acyl groups"/>
    <property type="evidence" value="ECO:0007669"/>
    <property type="project" value="InterPro"/>
</dbReference>
<dbReference type="Gene3D" id="3.40.630.30">
    <property type="match status" value="1"/>
</dbReference>
<dbReference type="CDD" id="cd04301">
    <property type="entry name" value="NAT_SF"/>
    <property type="match status" value="1"/>
</dbReference>
<name>A0AAW6AZI2_CLOSY</name>
<dbReference type="PROSITE" id="PS51186">
    <property type="entry name" value="GNAT"/>
    <property type="match status" value="1"/>
</dbReference>
<dbReference type="InterPro" id="IPR016181">
    <property type="entry name" value="Acyl_CoA_acyltransferase"/>
</dbReference>
<dbReference type="EMBL" id="JAINVB010000001">
    <property type="protein sequence ID" value="MCK0086045.1"/>
    <property type="molecule type" value="Genomic_DNA"/>
</dbReference>
<proteinExistence type="predicted"/>
<dbReference type="InterPro" id="IPR000182">
    <property type="entry name" value="GNAT_dom"/>
</dbReference>
<dbReference type="Proteomes" id="UP001300871">
    <property type="component" value="Unassembled WGS sequence"/>
</dbReference>
<gene>
    <name evidence="2" type="ORF">K5I21_09230</name>
    <name evidence="3" type="ORF">PM006_20630</name>
</gene>
<protein>
    <submittedName>
        <fullName evidence="2">GNAT family N-acetyltransferase</fullName>
    </submittedName>
</protein>
<dbReference type="AlphaFoldDB" id="A0AAW6AZI2"/>
<dbReference type="PANTHER" id="PTHR43415:SF3">
    <property type="entry name" value="GNAT-FAMILY ACETYLTRANSFERASE"/>
    <property type="match status" value="1"/>
</dbReference>
<dbReference type="SUPFAM" id="SSF55729">
    <property type="entry name" value="Acyl-CoA N-acyltransferases (Nat)"/>
    <property type="match status" value="1"/>
</dbReference>